<name>A0ABN2KVW4_9MICO</name>
<dbReference type="Proteomes" id="UP001500506">
    <property type="component" value="Unassembled WGS sequence"/>
</dbReference>
<dbReference type="EMBL" id="BAAANH010000006">
    <property type="protein sequence ID" value="GAA1766905.1"/>
    <property type="molecule type" value="Genomic_DNA"/>
</dbReference>
<evidence type="ECO:0000313" key="1">
    <source>
        <dbReference type="EMBL" id="GAA1766905.1"/>
    </source>
</evidence>
<sequence length="140" mass="14646">MRRAIASVLNAATLAGVAVSLSGCVVACPAIAYIYTGPAVLEFSEPVASTTSVAACFGDACTPADLAREDGQRWEVPQEDPFIRDGMGDGSIQTVRVLVTDDEGRTLSDKAYEIPVTVERGGVFGECGGPFQFEPVSITL</sequence>
<evidence type="ECO:0000313" key="2">
    <source>
        <dbReference type="Proteomes" id="UP001500506"/>
    </source>
</evidence>
<gene>
    <name evidence="1" type="ORF">GCM10009747_29050</name>
</gene>
<comment type="caution">
    <text evidence="1">The sequence shown here is derived from an EMBL/GenBank/DDBJ whole genome shotgun (WGS) entry which is preliminary data.</text>
</comment>
<keyword evidence="2" id="KW-1185">Reference proteome</keyword>
<reference evidence="2" key="1">
    <citation type="journal article" date="2019" name="Int. J. Syst. Evol. Microbiol.">
        <title>The Global Catalogue of Microorganisms (GCM) 10K type strain sequencing project: providing services to taxonomists for standard genome sequencing and annotation.</title>
        <authorList>
            <consortium name="The Broad Institute Genomics Platform"/>
            <consortium name="The Broad Institute Genome Sequencing Center for Infectious Disease"/>
            <person name="Wu L."/>
            <person name="Ma J."/>
        </authorList>
    </citation>
    <scope>NUCLEOTIDE SEQUENCE [LARGE SCALE GENOMIC DNA]</scope>
    <source>
        <strain evidence="2">JCM 14319</strain>
    </source>
</reference>
<accession>A0ABN2KVW4</accession>
<proteinExistence type="predicted"/>
<organism evidence="1 2">
    <name type="scientific">Agromyces humatus</name>
    <dbReference type="NCBI Taxonomy" id="279573"/>
    <lineage>
        <taxon>Bacteria</taxon>
        <taxon>Bacillati</taxon>
        <taxon>Actinomycetota</taxon>
        <taxon>Actinomycetes</taxon>
        <taxon>Micrococcales</taxon>
        <taxon>Microbacteriaceae</taxon>
        <taxon>Agromyces</taxon>
    </lineage>
</organism>
<dbReference type="PROSITE" id="PS51257">
    <property type="entry name" value="PROKAR_LIPOPROTEIN"/>
    <property type="match status" value="1"/>
</dbReference>
<protein>
    <submittedName>
        <fullName evidence="1">Uncharacterized protein</fullName>
    </submittedName>
</protein>